<dbReference type="PANTHER" id="PTHR42886">
    <property type="entry name" value="RE40534P-RELATED"/>
    <property type="match status" value="1"/>
</dbReference>
<protein>
    <recommendedName>
        <fullName evidence="3">AB hydrolase-1 domain-containing protein</fullName>
    </recommendedName>
</protein>
<dbReference type="Pfam" id="PF12697">
    <property type="entry name" value="Abhydrolase_6"/>
    <property type="match status" value="1"/>
</dbReference>
<dbReference type="GO" id="GO:0006654">
    <property type="term" value="P:phosphatidic acid biosynthetic process"/>
    <property type="evidence" value="ECO:0007669"/>
    <property type="project" value="TreeGrafter"/>
</dbReference>
<dbReference type="GO" id="GO:0042171">
    <property type="term" value="F:lysophosphatidic acid acyltransferase activity"/>
    <property type="evidence" value="ECO:0007669"/>
    <property type="project" value="TreeGrafter"/>
</dbReference>
<dbReference type="EMBL" id="HBEF01020576">
    <property type="protein sequence ID" value="CAD8340582.1"/>
    <property type="molecule type" value="Transcribed_RNA"/>
</dbReference>
<dbReference type="GO" id="GO:0052689">
    <property type="term" value="F:carboxylic ester hydrolase activity"/>
    <property type="evidence" value="ECO:0007669"/>
    <property type="project" value="TreeGrafter"/>
</dbReference>
<accession>A0A7S0F4Z0</accession>
<evidence type="ECO:0000256" key="2">
    <source>
        <dbReference type="SAM" id="SignalP"/>
    </source>
</evidence>
<feature type="compositionally biased region" description="Basic and acidic residues" evidence="1">
    <location>
        <begin position="45"/>
        <end position="55"/>
    </location>
</feature>
<organism evidence="4">
    <name type="scientific">Craspedostauros australis</name>
    <dbReference type="NCBI Taxonomy" id="1486917"/>
    <lineage>
        <taxon>Eukaryota</taxon>
        <taxon>Sar</taxon>
        <taxon>Stramenopiles</taxon>
        <taxon>Ochrophyta</taxon>
        <taxon>Bacillariophyta</taxon>
        <taxon>Bacillariophyceae</taxon>
        <taxon>Bacillariophycidae</taxon>
        <taxon>Naviculales</taxon>
        <taxon>Naviculaceae</taxon>
        <taxon>Craspedostauros</taxon>
    </lineage>
</organism>
<dbReference type="InterPro" id="IPR029058">
    <property type="entry name" value="AB_hydrolase_fold"/>
</dbReference>
<name>A0A7S0F4Z0_9STRA</name>
<feature type="domain" description="AB hydrolase-1" evidence="3">
    <location>
        <begin position="106"/>
        <end position="372"/>
    </location>
</feature>
<evidence type="ECO:0000256" key="1">
    <source>
        <dbReference type="SAM" id="MobiDB-lite"/>
    </source>
</evidence>
<dbReference type="Gene3D" id="3.40.50.1820">
    <property type="entry name" value="alpha/beta hydrolase"/>
    <property type="match status" value="1"/>
</dbReference>
<dbReference type="PANTHER" id="PTHR42886:SF42">
    <property type="entry name" value="ALPHA_BETA-HYDROLASES SUPERFAMILY PROTEIN"/>
    <property type="match status" value="1"/>
</dbReference>
<keyword evidence="2" id="KW-0732">Signal</keyword>
<dbReference type="InterPro" id="IPR000073">
    <property type="entry name" value="AB_hydrolase_1"/>
</dbReference>
<reference evidence="4" key="1">
    <citation type="submission" date="2021-01" db="EMBL/GenBank/DDBJ databases">
        <authorList>
            <person name="Corre E."/>
            <person name="Pelletier E."/>
            <person name="Niang G."/>
            <person name="Scheremetjew M."/>
            <person name="Finn R."/>
            <person name="Kale V."/>
            <person name="Holt S."/>
            <person name="Cochrane G."/>
            <person name="Meng A."/>
            <person name="Brown T."/>
            <person name="Cohen L."/>
        </authorList>
    </citation>
    <scope>NUCLEOTIDE SEQUENCE</scope>
    <source>
        <strain evidence="4">CCMP3328</strain>
    </source>
</reference>
<dbReference type="SUPFAM" id="SSF53474">
    <property type="entry name" value="alpha/beta-Hydrolases"/>
    <property type="match status" value="1"/>
</dbReference>
<dbReference type="AlphaFoldDB" id="A0A7S0F4Z0"/>
<evidence type="ECO:0000313" key="4">
    <source>
        <dbReference type="EMBL" id="CAD8340582.1"/>
    </source>
</evidence>
<feature type="region of interest" description="Disordered" evidence="1">
    <location>
        <begin position="42"/>
        <end position="65"/>
    </location>
</feature>
<proteinExistence type="predicted"/>
<feature type="signal peptide" evidence="2">
    <location>
        <begin position="1"/>
        <end position="23"/>
    </location>
</feature>
<evidence type="ECO:0000259" key="3">
    <source>
        <dbReference type="Pfam" id="PF12697"/>
    </source>
</evidence>
<feature type="chain" id="PRO_5031017915" description="AB hydrolase-1 domain-containing protein" evidence="2">
    <location>
        <begin position="24"/>
        <end position="390"/>
    </location>
</feature>
<sequence>MKLCKCQMPAMVILASFLGMLLHQPQCAVSAFQFRPSQWDLSGRQNERQSMDKGKGNGGSNRPADIERTQIDTVDGISAEVLFIIPKPTSFVSNIMVGKKAGKPPLVFLHGSFHAAWCWAEKFFPYFADLGYPVVALSWRGTNGTFAGEGVKKVKAAEHCQDLDAFLSQLPDILGSKLAGDASAPKPVVIGHSFGGIIIMKYLEKCGKKPSDVFGGIVMMCSVPPSGNGKMTSRFLRRSLVQSWKITAGLALKKCIGDRALCRDLFFGGQPVEAADGSVDDLGVSDEDLVRYQGCFERDTAATIDLLNLGRNLPSKATDGEGRAPFAADLPPCMVLGASDDFIVDQEGNEETARYLGLDAPVVVDSPHDVMLGAKWKNAAATLRDFVERL</sequence>
<dbReference type="GO" id="GO:0055088">
    <property type="term" value="P:lipid homeostasis"/>
    <property type="evidence" value="ECO:0007669"/>
    <property type="project" value="TreeGrafter"/>
</dbReference>
<gene>
    <name evidence="4" type="ORF">CAUS1442_LOCUS12716</name>
</gene>